<dbReference type="Pfam" id="PF11797">
    <property type="entry name" value="WxLIP_HBD"/>
    <property type="match status" value="1"/>
</dbReference>
<feature type="domain" description="WxL Interacting Protein host binding" evidence="4">
    <location>
        <begin position="163"/>
        <end position="295"/>
    </location>
</feature>
<evidence type="ECO:0000259" key="3">
    <source>
        <dbReference type="Pfam" id="PF06030"/>
    </source>
</evidence>
<sequence length="337" mass="37054">MARQFKLALVGLLALLSVCAWQPRSVHAQTTVNGFEVRAVLPSDNRSGSNFFDLNLHPGTERRLPVKITNNSAKTQHFYVQPNNATTNSNGIIDYSNGTRKDVSASTSLTDMLSDKTGLPVVIKGHRSSVVTFRLKAPAQSFAGTVLGGFVVSSVTAAGNAKAAGINNLAHYVLAVRLRESNQKIQPDLVYHGAHYNVSNGIPIVGVKLQNTAPVIVGKVHLKATVTGEGHKVVARIDQQNLNFAPTSSFDYQLKTLGQKALKTGRYRLNMTVKADNGYWKFDKLFDVTAQDSHKATAYKQPINWTQIALWVIEALAVLIVLSYVYRRIKQWLNRTK</sequence>
<feature type="chain" id="PRO_5030765463" evidence="2">
    <location>
        <begin position="29"/>
        <end position="337"/>
    </location>
</feature>
<dbReference type="EMBL" id="WNJO01000010">
    <property type="protein sequence ID" value="MTV82804.1"/>
    <property type="molecule type" value="Genomic_DNA"/>
</dbReference>
<dbReference type="InterPro" id="IPR010317">
    <property type="entry name" value="WxLIP_PGBD"/>
</dbReference>
<comment type="caution">
    <text evidence="5">The sequence shown here is derived from an EMBL/GenBank/DDBJ whole genome shotgun (WGS) entry which is preliminary data.</text>
</comment>
<feature type="transmembrane region" description="Helical" evidence="1">
    <location>
        <begin position="308"/>
        <end position="326"/>
    </location>
</feature>
<keyword evidence="1" id="KW-1133">Transmembrane helix</keyword>
<protein>
    <submittedName>
        <fullName evidence="5">DUF3324 domain-containing protein</fullName>
    </submittedName>
</protein>
<evidence type="ECO:0000256" key="1">
    <source>
        <dbReference type="SAM" id="Phobius"/>
    </source>
</evidence>
<keyword evidence="2" id="KW-0732">Signal</keyword>
<proteinExistence type="predicted"/>
<dbReference type="AlphaFoldDB" id="A0A7X2XW76"/>
<evidence type="ECO:0000313" key="6">
    <source>
        <dbReference type="Proteomes" id="UP000466388"/>
    </source>
</evidence>
<dbReference type="RefSeq" id="WP_155432068.1">
    <property type="nucleotide sequence ID" value="NZ_WNJO01000010.1"/>
</dbReference>
<dbReference type="Pfam" id="PF06030">
    <property type="entry name" value="WxLIP_PGBD"/>
    <property type="match status" value="1"/>
</dbReference>
<reference evidence="5 6" key="1">
    <citation type="submission" date="2019-11" db="EMBL/GenBank/DDBJ databases">
        <title>Lactobacillus sp. nov. CRM56-3, isolated from fermented tea leaves.</title>
        <authorList>
            <person name="Phuengjayaem S."/>
            <person name="Tanasupawat S."/>
        </authorList>
    </citation>
    <scope>NUCLEOTIDE SEQUENCE [LARGE SCALE GENOMIC DNA]</scope>
    <source>
        <strain evidence="5 6">CRM56-3</strain>
    </source>
</reference>
<accession>A0A7X2XW76</accession>
<dbReference type="Proteomes" id="UP000466388">
    <property type="component" value="Unassembled WGS sequence"/>
</dbReference>
<organism evidence="5 6">
    <name type="scientific">Secundilactobacillus folii</name>
    <dbReference type="NCBI Taxonomy" id="2678357"/>
    <lineage>
        <taxon>Bacteria</taxon>
        <taxon>Bacillati</taxon>
        <taxon>Bacillota</taxon>
        <taxon>Bacilli</taxon>
        <taxon>Lactobacillales</taxon>
        <taxon>Lactobacillaceae</taxon>
        <taxon>Secundilactobacillus</taxon>
    </lineage>
</organism>
<evidence type="ECO:0000256" key="2">
    <source>
        <dbReference type="SAM" id="SignalP"/>
    </source>
</evidence>
<dbReference type="InterPro" id="IPR021759">
    <property type="entry name" value="WxLIP_HBD"/>
</dbReference>
<feature type="domain" description="WxL Interacting Protein peptidoglycan binding" evidence="3">
    <location>
        <begin position="35"/>
        <end position="153"/>
    </location>
</feature>
<gene>
    <name evidence="5" type="ORF">GM612_09120</name>
</gene>
<evidence type="ECO:0000259" key="4">
    <source>
        <dbReference type="Pfam" id="PF11797"/>
    </source>
</evidence>
<keyword evidence="6" id="KW-1185">Reference proteome</keyword>
<evidence type="ECO:0000313" key="5">
    <source>
        <dbReference type="EMBL" id="MTV82804.1"/>
    </source>
</evidence>
<keyword evidence="1" id="KW-0472">Membrane</keyword>
<keyword evidence="1" id="KW-0812">Transmembrane</keyword>
<name>A0A7X2XW76_9LACO</name>
<feature type="signal peptide" evidence="2">
    <location>
        <begin position="1"/>
        <end position="28"/>
    </location>
</feature>